<comment type="subcellular location">
    <subcellularLocation>
        <location evidence="1 9">Cytoplasm</location>
    </subcellularLocation>
</comment>
<gene>
    <name evidence="10" type="ORF">EV695_3085</name>
</gene>
<dbReference type="PANTHER" id="PTHR43213">
    <property type="entry name" value="BIFUNCTIONAL DTTP/UTP PYROPHOSPHATASE/METHYLTRANSFERASE PROTEIN-RELATED"/>
    <property type="match status" value="1"/>
</dbReference>
<dbReference type="Gene3D" id="3.90.950.10">
    <property type="match status" value="1"/>
</dbReference>
<dbReference type="EC" id="3.6.1.-" evidence="9"/>
<protein>
    <recommendedName>
        <fullName evidence="8 9">7-methyl-GTP pyrophosphatase</fullName>
        <shortName evidence="9">m(7)GTP pyrophosphatase</shortName>
        <ecNumber evidence="9">3.6.1.-</ecNumber>
    </recommendedName>
</protein>
<dbReference type="Pfam" id="PF02545">
    <property type="entry name" value="Maf"/>
    <property type="match status" value="1"/>
</dbReference>
<dbReference type="GO" id="GO:0005737">
    <property type="term" value="C:cytoplasm"/>
    <property type="evidence" value="ECO:0007669"/>
    <property type="project" value="UniProtKB-SubCell"/>
</dbReference>
<feature type="site" description="Important for substrate specificity" evidence="9">
    <location>
        <position position="17"/>
    </location>
</feature>
<evidence type="ECO:0000313" key="11">
    <source>
        <dbReference type="Proteomes" id="UP000294887"/>
    </source>
</evidence>
<keyword evidence="2 9" id="KW-0963">Cytoplasm</keyword>
<keyword evidence="11" id="KW-1185">Reference proteome</keyword>
<feature type="site" description="Important for substrate specificity" evidence="9">
    <location>
        <position position="75"/>
    </location>
</feature>
<evidence type="ECO:0000256" key="7">
    <source>
        <dbReference type="ARBA" id="ARBA00060749"/>
    </source>
</evidence>
<reference evidence="10 11" key="1">
    <citation type="submission" date="2019-03" db="EMBL/GenBank/DDBJ databases">
        <title>Genomic Encyclopedia of Type Strains, Phase IV (KMG-IV): sequencing the most valuable type-strain genomes for metagenomic binning, comparative biology and taxonomic classification.</title>
        <authorList>
            <person name="Goeker M."/>
        </authorList>
    </citation>
    <scope>NUCLEOTIDE SEQUENCE [LARGE SCALE GENOMIC DNA]</scope>
    <source>
        <strain evidence="10 11">DSM 24830</strain>
    </source>
</reference>
<feature type="active site" description="Proton acceptor" evidence="9">
    <location>
        <position position="74"/>
    </location>
</feature>
<evidence type="ECO:0000256" key="6">
    <source>
        <dbReference type="ARBA" id="ARBA00053369"/>
    </source>
</evidence>
<dbReference type="GO" id="GO:0009117">
    <property type="term" value="P:nucleotide metabolic process"/>
    <property type="evidence" value="ECO:0007669"/>
    <property type="project" value="UniProtKB-KW"/>
</dbReference>
<sequence length="197" mass="21963">MPDKQQKPLILGSTSPFRKELLERLRLDFSTDSPDIDETPLQDETPEDYVIRLSLEKAKAVATRHDDALIIASDQCSVLNGEIRGKPGNHQNAVTQLTESSGNRVSFLTGLCLYDCSDQSYQLEMVPFHVDFRDLSAREIESYLQAEQPYGCAGSFKSEGLGVTLFKRLEGEDPSSLIGLPLIKLSEMLRIKGFLLP</sequence>
<dbReference type="RefSeq" id="WP_131906829.1">
    <property type="nucleotide sequence ID" value="NZ_BAAAFU010000001.1"/>
</dbReference>
<organism evidence="10 11">
    <name type="scientific">Cocleimonas flava</name>
    <dbReference type="NCBI Taxonomy" id="634765"/>
    <lineage>
        <taxon>Bacteria</taxon>
        <taxon>Pseudomonadati</taxon>
        <taxon>Pseudomonadota</taxon>
        <taxon>Gammaproteobacteria</taxon>
        <taxon>Thiotrichales</taxon>
        <taxon>Thiotrichaceae</taxon>
        <taxon>Cocleimonas</taxon>
    </lineage>
</organism>
<dbReference type="OrthoDB" id="9813694at2"/>
<dbReference type="NCBIfam" id="TIGR00172">
    <property type="entry name" value="maf"/>
    <property type="match status" value="1"/>
</dbReference>
<dbReference type="HAMAP" id="MF_00528">
    <property type="entry name" value="Maf"/>
    <property type="match status" value="1"/>
</dbReference>
<comment type="caution">
    <text evidence="10">The sequence shown here is derived from an EMBL/GenBank/DDBJ whole genome shotgun (WGS) entry which is preliminary data.</text>
</comment>
<comment type="caution">
    <text evidence="9">Lacks conserved residue(s) required for the propagation of feature annotation.</text>
</comment>
<dbReference type="CDD" id="cd00555">
    <property type="entry name" value="Maf"/>
    <property type="match status" value="1"/>
</dbReference>
<evidence type="ECO:0000256" key="5">
    <source>
        <dbReference type="ARBA" id="ARBA00050213"/>
    </source>
</evidence>
<keyword evidence="4 9" id="KW-0546">Nucleotide metabolism</keyword>
<dbReference type="InterPro" id="IPR003697">
    <property type="entry name" value="Maf-like"/>
</dbReference>
<evidence type="ECO:0000256" key="8">
    <source>
        <dbReference type="ARBA" id="ARBA00068163"/>
    </source>
</evidence>
<evidence type="ECO:0000256" key="2">
    <source>
        <dbReference type="ARBA" id="ARBA00022490"/>
    </source>
</evidence>
<keyword evidence="3 9" id="KW-0378">Hydrolase</keyword>
<comment type="cofactor">
    <cofactor evidence="9">
        <name>a divalent metal cation</name>
        <dbReference type="ChEBI" id="CHEBI:60240"/>
    </cofactor>
</comment>
<dbReference type="AlphaFoldDB" id="A0A4R1EYW8"/>
<dbReference type="EMBL" id="SMFQ01000004">
    <property type="protein sequence ID" value="TCJ85119.1"/>
    <property type="molecule type" value="Genomic_DNA"/>
</dbReference>
<name>A0A4R1EYW8_9GAMM</name>
<dbReference type="InterPro" id="IPR029001">
    <property type="entry name" value="ITPase-like_fam"/>
</dbReference>
<accession>A0A4R1EYW8</accession>
<comment type="catalytic activity">
    <reaction evidence="5 9">
        <text>N(7)-methyl-GTP + H2O = N(7)-methyl-GMP + diphosphate + H(+)</text>
        <dbReference type="Rhea" id="RHEA:58744"/>
        <dbReference type="ChEBI" id="CHEBI:15377"/>
        <dbReference type="ChEBI" id="CHEBI:15378"/>
        <dbReference type="ChEBI" id="CHEBI:33019"/>
        <dbReference type="ChEBI" id="CHEBI:58285"/>
        <dbReference type="ChEBI" id="CHEBI:87133"/>
    </reaction>
</comment>
<comment type="similarity">
    <text evidence="7 9">Belongs to the Maf family. YceF subfamily.</text>
</comment>
<evidence type="ECO:0000256" key="9">
    <source>
        <dbReference type="HAMAP-Rule" id="MF_00528"/>
    </source>
</evidence>
<evidence type="ECO:0000313" key="10">
    <source>
        <dbReference type="EMBL" id="TCJ85119.1"/>
    </source>
</evidence>
<dbReference type="PIRSF" id="PIRSF006305">
    <property type="entry name" value="Maf"/>
    <property type="match status" value="1"/>
</dbReference>
<proteinExistence type="inferred from homology"/>
<evidence type="ECO:0000256" key="3">
    <source>
        <dbReference type="ARBA" id="ARBA00022801"/>
    </source>
</evidence>
<evidence type="ECO:0000256" key="1">
    <source>
        <dbReference type="ARBA" id="ARBA00004496"/>
    </source>
</evidence>
<feature type="site" description="Important for substrate specificity" evidence="9">
    <location>
        <position position="159"/>
    </location>
</feature>
<dbReference type="PANTHER" id="PTHR43213:SF10">
    <property type="entry name" value="7-METHYL-GTP PYROPHOSPHATASE"/>
    <property type="match status" value="1"/>
</dbReference>
<dbReference type="FunFam" id="3.90.950.10:FF:000005">
    <property type="entry name" value="7-methyl-GTP pyrophosphatase"/>
    <property type="match status" value="1"/>
</dbReference>
<comment type="function">
    <text evidence="6 9">Nucleoside triphosphate pyrophosphatase that hydrolyzes 7-methyl-GTP (m(7)GTP). May have a dual role in cell division arrest and in preventing the incorporation of modified nucleotides into cellular nucleic acids.</text>
</comment>
<dbReference type="GO" id="GO:0047429">
    <property type="term" value="F:nucleoside triphosphate diphosphatase activity"/>
    <property type="evidence" value="ECO:0007669"/>
    <property type="project" value="InterPro"/>
</dbReference>
<dbReference type="SUPFAM" id="SSF52972">
    <property type="entry name" value="ITPase-like"/>
    <property type="match status" value="1"/>
</dbReference>
<dbReference type="Proteomes" id="UP000294887">
    <property type="component" value="Unassembled WGS sequence"/>
</dbReference>
<evidence type="ECO:0000256" key="4">
    <source>
        <dbReference type="ARBA" id="ARBA00023080"/>
    </source>
</evidence>